<keyword evidence="2" id="KW-1185">Reference proteome</keyword>
<reference evidence="1 2" key="1">
    <citation type="journal article" date="2019" name="Commun. Biol.">
        <title>The bagworm genome reveals a unique fibroin gene that provides high tensile strength.</title>
        <authorList>
            <person name="Kono N."/>
            <person name="Nakamura H."/>
            <person name="Ohtoshi R."/>
            <person name="Tomita M."/>
            <person name="Numata K."/>
            <person name="Arakawa K."/>
        </authorList>
    </citation>
    <scope>NUCLEOTIDE SEQUENCE [LARGE SCALE GENOMIC DNA]</scope>
</reference>
<protein>
    <submittedName>
        <fullName evidence="1">Uncharacterized protein</fullName>
    </submittedName>
</protein>
<sequence>MVKKVRNNSETSYIHVIRDDDGHLLNEENNVKKRRKNYFKNLFVCEDTVADNTVTATEYMIDDGNESEITMDEIMKVLRRMKVGKLPDMIRVSSKMLSGGGTVASPLYQLFNKCTDT</sequence>
<gene>
    <name evidence="1" type="ORF">EVAR_11460_1</name>
</gene>
<dbReference type="AlphaFoldDB" id="A0A4C1TM94"/>
<dbReference type="OrthoDB" id="21557at2759"/>
<comment type="caution">
    <text evidence="1">The sequence shown here is derived from an EMBL/GenBank/DDBJ whole genome shotgun (WGS) entry which is preliminary data.</text>
</comment>
<dbReference type="EMBL" id="BGZK01000069">
    <property type="protein sequence ID" value="GBP15165.1"/>
    <property type="molecule type" value="Genomic_DNA"/>
</dbReference>
<accession>A0A4C1TM94</accession>
<name>A0A4C1TM94_EUMVA</name>
<evidence type="ECO:0000313" key="2">
    <source>
        <dbReference type="Proteomes" id="UP000299102"/>
    </source>
</evidence>
<dbReference type="Proteomes" id="UP000299102">
    <property type="component" value="Unassembled WGS sequence"/>
</dbReference>
<proteinExistence type="predicted"/>
<organism evidence="1 2">
    <name type="scientific">Eumeta variegata</name>
    <name type="common">Bagworm moth</name>
    <name type="synonym">Eumeta japonica</name>
    <dbReference type="NCBI Taxonomy" id="151549"/>
    <lineage>
        <taxon>Eukaryota</taxon>
        <taxon>Metazoa</taxon>
        <taxon>Ecdysozoa</taxon>
        <taxon>Arthropoda</taxon>
        <taxon>Hexapoda</taxon>
        <taxon>Insecta</taxon>
        <taxon>Pterygota</taxon>
        <taxon>Neoptera</taxon>
        <taxon>Endopterygota</taxon>
        <taxon>Lepidoptera</taxon>
        <taxon>Glossata</taxon>
        <taxon>Ditrysia</taxon>
        <taxon>Tineoidea</taxon>
        <taxon>Psychidae</taxon>
        <taxon>Oiketicinae</taxon>
        <taxon>Eumeta</taxon>
    </lineage>
</organism>
<evidence type="ECO:0000313" key="1">
    <source>
        <dbReference type="EMBL" id="GBP15165.1"/>
    </source>
</evidence>